<protein>
    <submittedName>
        <fullName evidence="1">Uncharacterized protein</fullName>
    </submittedName>
</protein>
<dbReference type="AlphaFoldDB" id="A0A9D5BN00"/>
<dbReference type="Gramene" id="Psat01G0444100-T1">
    <property type="protein sequence ID" value="KAI5446604.1"/>
    <property type="gene ID" value="KIW84_014441"/>
</dbReference>
<sequence length="107" mass="12270">MDIQGWKTFFDRLTDSVYSVLVKQFWVHATAEKETITSYVMNRKIVITEKSIADLISHDGKGKRIHSSKVTTKREVIIYPVIFKEESNFVDEKGPSAKDLTRGALCF</sequence>
<comment type="caution">
    <text evidence="1">The sequence shown here is derived from an EMBL/GenBank/DDBJ whole genome shotgun (WGS) entry which is preliminary data.</text>
</comment>
<name>A0A9D5BN00_PEA</name>
<organism evidence="1 2">
    <name type="scientific">Pisum sativum</name>
    <name type="common">Garden pea</name>
    <name type="synonym">Lathyrus oleraceus</name>
    <dbReference type="NCBI Taxonomy" id="3888"/>
    <lineage>
        <taxon>Eukaryota</taxon>
        <taxon>Viridiplantae</taxon>
        <taxon>Streptophyta</taxon>
        <taxon>Embryophyta</taxon>
        <taxon>Tracheophyta</taxon>
        <taxon>Spermatophyta</taxon>
        <taxon>Magnoliopsida</taxon>
        <taxon>eudicotyledons</taxon>
        <taxon>Gunneridae</taxon>
        <taxon>Pentapetalae</taxon>
        <taxon>rosids</taxon>
        <taxon>fabids</taxon>
        <taxon>Fabales</taxon>
        <taxon>Fabaceae</taxon>
        <taxon>Papilionoideae</taxon>
        <taxon>50 kb inversion clade</taxon>
        <taxon>NPAAA clade</taxon>
        <taxon>Hologalegina</taxon>
        <taxon>IRL clade</taxon>
        <taxon>Fabeae</taxon>
        <taxon>Lathyrus</taxon>
    </lineage>
</organism>
<gene>
    <name evidence="1" type="ORF">KIW84_014441</name>
</gene>
<reference evidence="1 2" key="1">
    <citation type="journal article" date="2022" name="Nat. Genet.">
        <title>Improved pea reference genome and pan-genome highlight genomic features and evolutionary characteristics.</title>
        <authorList>
            <person name="Yang T."/>
            <person name="Liu R."/>
            <person name="Luo Y."/>
            <person name="Hu S."/>
            <person name="Wang D."/>
            <person name="Wang C."/>
            <person name="Pandey M.K."/>
            <person name="Ge S."/>
            <person name="Xu Q."/>
            <person name="Li N."/>
            <person name="Li G."/>
            <person name="Huang Y."/>
            <person name="Saxena R.K."/>
            <person name="Ji Y."/>
            <person name="Li M."/>
            <person name="Yan X."/>
            <person name="He Y."/>
            <person name="Liu Y."/>
            <person name="Wang X."/>
            <person name="Xiang C."/>
            <person name="Varshney R.K."/>
            <person name="Ding H."/>
            <person name="Gao S."/>
            <person name="Zong X."/>
        </authorList>
    </citation>
    <scope>NUCLEOTIDE SEQUENCE [LARGE SCALE GENOMIC DNA]</scope>
    <source>
        <strain evidence="1 2">cv. Zhongwan 6</strain>
    </source>
</reference>
<accession>A0A9D5BN00</accession>
<keyword evidence="2" id="KW-1185">Reference proteome</keyword>
<dbReference type="Proteomes" id="UP001058974">
    <property type="component" value="Chromosome 1"/>
</dbReference>
<dbReference type="EMBL" id="JAMSHJ010000001">
    <property type="protein sequence ID" value="KAI5446604.1"/>
    <property type="molecule type" value="Genomic_DNA"/>
</dbReference>
<proteinExistence type="predicted"/>
<evidence type="ECO:0000313" key="2">
    <source>
        <dbReference type="Proteomes" id="UP001058974"/>
    </source>
</evidence>
<evidence type="ECO:0000313" key="1">
    <source>
        <dbReference type="EMBL" id="KAI5446604.1"/>
    </source>
</evidence>